<protein>
    <submittedName>
        <fullName evidence="2">Uncharacterized protein</fullName>
    </submittedName>
</protein>
<evidence type="ECO:0000313" key="3">
    <source>
        <dbReference type="Proteomes" id="UP000269721"/>
    </source>
</evidence>
<dbReference type="AlphaFoldDB" id="A0A4P9W3F4"/>
<dbReference type="EMBL" id="KZ997864">
    <property type="protein sequence ID" value="RKO86849.1"/>
    <property type="molecule type" value="Genomic_DNA"/>
</dbReference>
<feature type="region of interest" description="Disordered" evidence="1">
    <location>
        <begin position="39"/>
        <end position="59"/>
    </location>
</feature>
<organism evidence="2 3">
    <name type="scientific">Blyttiomyces helicus</name>
    <dbReference type="NCBI Taxonomy" id="388810"/>
    <lineage>
        <taxon>Eukaryota</taxon>
        <taxon>Fungi</taxon>
        <taxon>Fungi incertae sedis</taxon>
        <taxon>Chytridiomycota</taxon>
        <taxon>Chytridiomycota incertae sedis</taxon>
        <taxon>Chytridiomycetes</taxon>
        <taxon>Chytridiomycetes incertae sedis</taxon>
        <taxon>Blyttiomyces</taxon>
    </lineage>
</organism>
<sequence>MSTRQPDCVKEGENLYQAPGLEPAFLALKSKLLQCFPSTPSQPISSSPAPPNTSHGLPHLVPAIANRPDAVYQAIADKVTSFIAAKGCGADATNPVTGNVLPHLWVRGKERRRDVPRDLLLENGMFA</sequence>
<evidence type="ECO:0000313" key="2">
    <source>
        <dbReference type="EMBL" id="RKO86849.1"/>
    </source>
</evidence>
<proteinExistence type="predicted"/>
<keyword evidence="3" id="KW-1185">Reference proteome</keyword>
<reference evidence="3" key="1">
    <citation type="journal article" date="2018" name="Nat. Microbiol.">
        <title>Leveraging single-cell genomics to expand the fungal tree of life.</title>
        <authorList>
            <person name="Ahrendt S.R."/>
            <person name="Quandt C.A."/>
            <person name="Ciobanu D."/>
            <person name="Clum A."/>
            <person name="Salamov A."/>
            <person name="Andreopoulos B."/>
            <person name="Cheng J.F."/>
            <person name="Woyke T."/>
            <person name="Pelin A."/>
            <person name="Henrissat B."/>
            <person name="Reynolds N.K."/>
            <person name="Benny G.L."/>
            <person name="Smith M.E."/>
            <person name="James T.Y."/>
            <person name="Grigoriev I.V."/>
        </authorList>
    </citation>
    <scope>NUCLEOTIDE SEQUENCE [LARGE SCALE GENOMIC DNA]</scope>
</reference>
<evidence type="ECO:0000256" key="1">
    <source>
        <dbReference type="SAM" id="MobiDB-lite"/>
    </source>
</evidence>
<gene>
    <name evidence="2" type="ORF">BDK51DRAFT_26524</name>
</gene>
<accession>A0A4P9W3F4</accession>
<dbReference type="Proteomes" id="UP000269721">
    <property type="component" value="Unassembled WGS sequence"/>
</dbReference>
<name>A0A4P9W3F4_9FUNG</name>